<feature type="compositionally biased region" description="Basic and acidic residues" evidence="2">
    <location>
        <begin position="9"/>
        <end position="28"/>
    </location>
</feature>
<name>A0ABU1IYE6_9BACL</name>
<evidence type="ECO:0000256" key="2">
    <source>
        <dbReference type="SAM" id="MobiDB-lite"/>
    </source>
</evidence>
<dbReference type="EMBL" id="JAVDQH010000007">
    <property type="protein sequence ID" value="MDR6244251.1"/>
    <property type="molecule type" value="Genomic_DNA"/>
</dbReference>
<dbReference type="RefSeq" id="WP_188776237.1">
    <property type="nucleotide sequence ID" value="NZ_BMMB01000006.1"/>
</dbReference>
<organism evidence="4 5">
    <name type="scientific">Paenibacillus hunanensis</name>
    <dbReference type="NCBI Taxonomy" id="539262"/>
    <lineage>
        <taxon>Bacteria</taxon>
        <taxon>Bacillati</taxon>
        <taxon>Bacillota</taxon>
        <taxon>Bacilli</taxon>
        <taxon>Bacillales</taxon>
        <taxon>Paenibacillaceae</taxon>
        <taxon>Paenibacillus</taxon>
    </lineage>
</organism>
<protein>
    <submittedName>
        <fullName evidence="4">Colicin import membrane protein</fullName>
    </submittedName>
</protein>
<comment type="caution">
    <text evidence="4">The sequence shown here is derived from an EMBL/GenBank/DDBJ whole genome shotgun (WGS) entry which is preliminary data.</text>
</comment>
<keyword evidence="5" id="KW-1185">Reference proteome</keyword>
<accession>A0ABU1IYE6</accession>
<evidence type="ECO:0000313" key="4">
    <source>
        <dbReference type="EMBL" id="MDR6244251.1"/>
    </source>
</evidence>
<keyword evidence="3" id="KW-0812">Transmembrane</keyword>
<proteinExistence type="predicted"/>
<feature type="region of interest" description="Disordered" evidence="2">
    <location>
        <begin position="1"/>
        <end position="28"/>
    </location>
</feature>
<keyword evidence="3" id="KW-0472">Membrane</keyword>
<dbReference type="Proteomes" id="UP001185028">
    <property type="component" value="Unassembled WGS sequence"/>
</dbReference>
<evidence type="ECO:0000256" key="3">
    <source>
        <dbReference type="SAM" id="Phobius"/>
    </source>
</evidence>
<reference evidence="4 5" key="1">
    <citation type="submission" date="2023-07" db="EMBL/GenBank/DDBJ databases">
        <title>Genomic Encyclopedia of Type Strains, Phase IV (KMG-IV): sequencing the most valuable type-strain genomes for metagenomic binning, comparative biology and taxonomic classification.</title>
        <authorList>
            <person name="Goeker M."/>
        </authorList>
    </citation>
    <scope>NUCLEOTIDE SEQUENCE [LARGE SCALE GENOMIC DNA]</scope>
    <source>
        <strain evidence="4 5">DSM 22170</strain>
    </source>
</reference>
<keyword evidence="3" id="KW-1133">Transmembrane helix</keyword>
<sequence length="327" mass="36461">MKMNLKSMKFTETEAQHGTKEVSIDQRDTQKEQKIAMLPFANSATVAGMTGDDVMNRSSIKAKARVTSQSRFIHKLAIASLCLVLFLTGMPLSGVQAASSNSAMSSIDTLYDSITALERVLELQNVQIRALRQQNNASLKGVQERIRQLDTSRLATMQTALKQLENRHAPLLKRYTDLGKRIAEARKKKDDRNVQSLLLERNGIKAQVEAARAELKHKRTELAAARKASTVRKQQLRSLLQPVQTLKKQITSENKAITAAWKIRTSARKGYHAAVRQGNAVTALAHLTVVYKQLGQVQASRQKILNWEQQITKTIQTVASRPDLTNG</sequence>
<feature type="coiled-coil region" evidence="1">
    <location>
        <begin position="194"/>
        <end position="228"/>
    </location>
</feature>
<feature type="transmembrane region" description="Helical" evidence="3">
    <location>
        <begin position="72"/>
        <end position="92"/>
    </location>
</feature>
<evidence type="ECO:0000313" key="5">
    <source>
        <dbReference type="Proteomes" id="UP001185028"/>
    </source>
</evidence>
<gene>
    <name evidence="4" type="ORF">JOC58_002144</name>
</gene>
<keyword evidence="1" id="KW-0175">Coiled coil</keyword>
<evidence type="ECO:0000256" key="1">
    <source>
        <dbReference type="SAM" id="Coils"/>
    </source>
</evidence>